<dbReference type="InterPro" id="IPR019422">
    <property type="entry name" value="7TM_GPCR_serpentine_rcpt_Srh"/>
</dbReference>
<evidence type="ECO:0000313" key="1">
    <source>
        <dbReference type="EnsemblMetazoa" id="PPA24779.1"/>
    </source>
</evidence>
<dbReference type="PANTHER" id="PTHR22941">
    <property type="entry name" value="SERPENTINE RECEPTOR"/>
    <property type="match status" value="1"/>
</dbReference>
<accession>A0A2A6BQ44</accession>
<dbReference type="EnsemblMetazoa" id="PPA24779.1">
    <property type="protein sequence ID" value="PPA24779.1"/>
    <property type="gene ID" value="WBGene00114333"/>
</dbReference>
<organism evidence="1 2">
    <name type="scientific">Pristionchus pacificus</name>
    <name type="common">Parasitic nematode worm</name>
    <dbReference type="NCBI Taxonomy" id="54126"/>
    <lineage>
        <taxon>Eukaryota</taxon>
        <taxon>Metazoa</taxon>
        <taxon>Ecdysozoa</taxon>
        <taxon>Nematoda</taxon>
        <taxon>Chromadorea</taxon>
        <taxon>Rhabditida</taxon>
        <taxon>Rhabditina</taxon>
        <taxon>Diplogasteromorpha</taxon>
        <taxon>Diplogasteroidea</taxon>
        <taxon>Neodiplogasteridae</taxon>
        <taxon>Pristionchus</taxon>
    </lineage>
</organism>
<protein>
    <submittedName>
        <fullName evidence="1">G protein-coupled receptor</fullName>
    </submittedName>
</protein>
<reference evidence="2" key="1">
    <citation type="journal article" date="2008" name="Nat. Genet.">
        <title>The Pristionchus pacificus genome provides a unique perspective on nematode lifestyle and parasitism.</title>
        <authorList>
            <person name="Dieterich C."/>
            <person name="Clifton S.W."/>
            <person name="Schuster L.N."/>
            <person name="Chinwalla A."/>
            <person name="Delehaunty K."/>
            <person name="Dinkelacker I."/>
            <person name="Fulton L."/>
            <person name="Fulton R."/>
            <person name="Godfrey J."/>
            <person name="Minx P."/>
            <person name="Mitreva M."/>
            <person name="Roeseler W."/>
            <person name="Tian H."/>
            <person name="Witte H."/>
            <person name="Yang S.P."/>
            <person name="Wilson R.K."/>
            <person name="Sommer R.J."/>
        </authorList>
    </citation>
    <scope>NUCLEOTIDE SEQUENCE [LARGE SCALE GENOMIC DNA]</scope>
    <source>
        <strain evidence="2">PS312</strain>
    </source>
</reference>
<evidence type="ECO:0000313" key="2">
    <source>
        <dbReference type="Proteomes" id="UP000005239"/>
    </source>
</evidence>
<proteinExistence type="predicted"/>
<accession>A0A8R1UGW0</accession>
<name>A0A2A6BQ44_PRIPA</name>
<dbReference type="PANTHER" id="PTHR22941:SF26">
    <property type="entry name" value="SERPENTINE RECEPTOR, CLASS H"/>
    <property type="match status" value="1"/>
</dbReference>
<dbReference type="InterPro" id="IPR053220">
    <property type="entry name" value="Nematode_rcpt-like_serp_H"/>
</dbReference>
<dbReference type="Proteomes" id="UP000005239">
    <property type="component" value="Unassembled WGS sequence"/>
</dbReference>
<dbReference type="AlphaFoldDB" id="A0A2A6BQ44"/>
<keyword evidence="2" id="KW-1185">Reference proteome</keyword>
<reference evidence="1" key="2">
    <citation type="submission" date="2022-06" db="UniProtKB">
        <authorList>
            <consortium name="EnsemblMetazoa"/>
        </authorList>
    </citation>
    <scope>IDENTIFICATION</scope>
    <source>
        <strain evidence="1">PS312</strain>
    </source>
</reference>
<dbReference type="Pfam" id="PF10318">
    <property type="entry name" value="7TM_GPCR_Srh"/>
    <property type="match status" value="1"/>
</dbReference>
<gene>
    <name evidence="1" type="primary">WBGene00114333</name>
</gene>
<sequence length="340" mass="38865">MGLKDPSIFIPLATEDLLFLIQRVLFGISCFLHVPAISCLLWQTPPHQNMIKPYLVTCQVRRMLLLICSRFLVQICVVVCDMYFSVFFEPILIGDIFGGYCRGIFCSAVGTARAMAAYIILDAILVLVILACILERHQAMMPSGNFFKLQRRTKIAIFVVVFLVCGTPTTVFTTYPFSVLESDKLINESIFDIAWIRERSPYVILPDNIFMHTIIWLAATAMHRKLIISIALIVGNAPFYHMFYVLNQEVHRSKRTKSLIQLSLKRLYAQISVPIFLLGIPLNIFFLQAGARCFPFMFATVAPFTICFHPIFHNLILLLVIPTYRRAIVDSVRVWKWGSK</sequence>